<dbReference type="AlphaFoldDB" id="A0A317KZ78"/>
<reference evidence="3 4" key="1">
    <citation type="submission" date="2018-05" db="EMBL/GenBank/DDBJ databases">
        <title>Genomic analysis of Gracilibacillus dipsosauri DD1 reveals novel features of a salt-tolerant amylase.</title>
        <authorList>
            <person name="Deutch C.E."/>
            <person name="Yang S."/>
        </authorList>
    </citation>
    <scope>NUCLEOTIDE SEQUENCE [LARGE SCALE GENOMIC DNA]</scope>
    <source>
        <strain evidence="3 4">DD1</strain>
    </source>
</reference>
<dbReference type="EMBL" id="QGTD01000008">
    <property type="protein sequence ID" value="PWU68725.1"/>
    <property type="molecule type" value="Genomic_DNA"/>
</dbReference>
<accession>A0A317KZ78</accession>
<name>A0A317KZ78_9BACI</name>
<organism evidence="3 4">
    <name type="scientific">Gracilibacillus dipsosauri</name>
    <dbReference type="NCBI Taxonomy" id="178340"/>
    <lineage>
        <taxon>Bacteria</taxon>
        <taxon>Bacillati</taxon>
        <taxon>Bacillota</taxon>
        <taxon>Bacilli</taxon>
        <taxon>Bacillales</taxon>
        <taxon>Bacillaceae</taxon>
        <taxon>Gracilibacillus</taxon>
    </lineage>
</organism>
<feature type="domain" description="LUD" evidence="2">
    <location>
        <begin position="53"/>
        <end position="237"/>
    </location>
</feature>
<dbReference type="SUPFAM" id="SSF100950">
    <property type="entry name" value="NagB/RpiA/CoA transferase-like"/>
    <property type="match status" value="1"/>
</dbReference>
<evidence type="ECO:0000313" key="3">
    <source>
        <dbReference type="EMBL" id="PWU68725.1"/>
    </source>
</evidence>
<evidence type="ECO:0000313" key="4">
    <source>
        <dbReference type="Proteomes" id="UP000245624"/>
    </source>
</evidence>
<dbReference type="InterPro" id="IPR003741">
    <property type="entry name" value="LUD_dom"/>
</dbReference>
<dbReference type="Pfam" id="PF02589">
    <property type="entry name" value="LUD_dom"/>
    <property type="match status" value="1"/>
</dbReference>
<sequence>MSKGTITNRGKFLKNIRGKIGGISPDKPVEKPDWTVNPQRRVMKDFDQDQLVEVLDKQCHHIHTDFFLTNSESLQETLDQVLASYQTRSIVYSSDNRFHTYQLPEFFKNFAKKPEHEVFKWNDENSEESISFSERADVGITFSDITLAESGTIVLFNRKGQGRSVSLLPRDYIAIVPKSTIVPRMTQATDYVHQQVEKGEEISSCINFITGPSNSADIEMNLVVGVHGPIRAAYIVVEDK</sequence>
<dbReference type="HAMAP" id="MF_02104">
    <property type="entry name" value="LutC"/>
    <property type="match status" value="1"/>
</dbReference>
<dbReference type="PANTHER" id="PTHR43682">
    <property type="entry name" value="LACTATE UTILIZATION PROTEIN C"/>
    <property type="match status" value="1"/>
</dbReference>
<dbReference type="PANTHER" id="PTHR43682:SF1">
    <property type="entry name" value="LACTATE UTILIZATION PROTEIN C"/>
    <property type="match status" value="1"/>
</dbReference>
<protein>
    <recommendedName>
        <fullName evidence="1">Lactate utilization protein C</fullName>
    </recommendedName>
</protein>
<gene>
    <name evidence="1" type="primary">lutC</name>
    <name evidence="3" type="ORF">DLJ74_09880</name>
</gene>
<comment type="caution">
    <text evidence="3">The sequence shown here is derived from an EMBL/GenBank/DDBJ whole genome shotgun (WGS) entry which is preliminary data.</text>
</comment>
<dbReference type="GO" id="GO:0006089">
    <property type="term" value="P:lactate metabolic process"/>
    <property type="evidence" value="ECO:0007669"/>
    <property type="project" value="UniProtKB-UniRule"/>
</dbReference>
<keyword evidence="4" id="KW-1185">Reference proteome</keyword>
<comment type="similarity">
    <text evidence="1">Belongs to the LutC/YkgG family.</text>
</comment>
<dbReference type="Proteomes" id="UP000245624">
    <property type="component" value="Unassembled WGS sequence"/>
</dbReference>
<proteinExistence type="inferred from homology"/>
<dbReference type="RefSeq" id="WP_109984327.1">
    <property type="nucleotide sequence ID" value="NZ_QGTD01000008.1"/>
</dbReference>
<evidence type="ECO:0000259" key="2">
    <source>
        <dbReference type="Pfam" id="PF02589"/>
    </source>
</evidence>
<dbReference type="InterPro" id="IPR022823">
    <property type="entry name" value="LutC"/>
</dbReference>
<comment type="function">
    <text evidence="1">Is involved in L-lactate degradation and allows cells to grow with lactate as the sole carbon source.</text>
</comment>
<dbReference type="Gene3D" id="3.40.50.10420">
    <property type="entry name" value="NagB/RpiA/CoA transferase-like"/>
    <property type="match status" value="1"/>
</dbReference>
<dbReference type="InterPro" id="IPR037171">
    <property type="entry name" value="NagB/RpiA_transferase-like"/>
</dbReference>
<dbReference type="OrthoDB" id="9794157at2"/>
<dbReference type="InterPro" id="IPR024185">
    <property type="entry name" value="FTHF_cligase-like_sf"/>
</dbReference>
<evidence type="ECO:0000256" key="1">
    <source>
        <dbReference type="HAMAP-Rule" id="MF_02104"/>
    </source>
</evidence>